<feature type="region of interest" description="Disordered" evidence="1">
    <location>
        <begin position="143"/>
        <end position="169"/>
    </location>
</feature>
<dbReference type="EMBL" id="LR796386">
    <property type="protein sequence ID" value="CAB4141104.1"/>
    <property type="molecule type" value="Genomic_DNA"/>
</dbReference>
<evidence type="ECO:0000313" key="2">
    <source>
        <dbReference type="EMBL" id="CAB4141104.1"/>
    </source>
</evidence>
<organism evidence="2">
    <name type="scientific">uncultured Caudovirales phage</name>
    <dbReference type="NCBI Taxonomy" id="2100421"/>
    <lineage>
        <taxon>Viruses</taxon>
        <taxon>Duplodnaviria</taxon>
        <taxon>Heunggongvirae</taxon>
        <taxon>Uroviricota</taxon>
        <taxon>Caudoviricetes</taxon>
        <taxon>Peduoviridae</taxon>
        <taxon>Maltschvirus</taxon>
        <taxon>Maltschvirus maltsch</taxon>
    </lineage>
</organism>
<proteinExistence type="predicted"/>
<accession>A0A6J5M2W5</accession>
<gene>
    <name evidence="2" type="ORF">UFOVP413_46</name>
</gene>
<evidence type="ECO:0000256" key="1">
    <source>
        <dbReference type="SAM" id="MobiDB-lite"/>
    </source>
</evidence>
<sequence>MGKIKKQEASIETEEKPEAIFTSDKVEFIAGELRDWILTRIQEIDRPWDKLKEAEQRDLSRTLGSKAKEVIMTVANRIAARGFPVINAEVESVTVKDGIKAALTLSRFSDQRHKLVDAQGQSVLLVVSDAKVFLGEKNAVEIDPDQKDLPGFDQTKSGKRMDAEQAEAA</sequence>
<reference evidence="2" key="1">
    <citation type="submission" date="2020-04" db="EMBL/GenBank/DDBJ databases">
        <authorList>
            <person name="Chiriac C."/>
            <person name="Salcher M."/>
            <person name="Ghai R."/>
            <person name="Kavagutti S V."/>
        </authorList>
    </citation>
    <scope>NUCLEOTIDE SEQUENCE</scope>
</reference>
<name>A0A6J5M2W5_9CAUD</name>
<protein>
    <submittedName>
        <fullName evidence="2">Uncharacterized protein</fullName>
    </submittedName>
</protein>